<evidence type="ECO:0000313" key="7">
    <source>
        <dbReference type="EMBL" id="CBE69264.1"/>
    </source>
</evidence>
<sequence length="839" mass="94827">MVWLVLHGVLLIKMPKGDRPIEIDSSSMPRDAQALIDAFRDRYPFPFDPFQEEAIGLIAEGSSVIVSAPTGAGKTLIAEFAIFRALAHQHRIAYTTPLKALSNQKYADFTRQWGEETVGILTGDVKVNPRAPLVVMTTEILRNKFYGGECEGLRYVVLDECHYMGNVGRGTVWEEIIINCPPEVQLVALSATVSNIREIAEWIGQTHRPIRPIHHPVRPVPLQYLLCDREGQLWPPEPASVRRILHAFFSDRSVSEGREAGRWERRREGRHRPFRRRALDESIAIAALRARRWLPAIYFIFSRSGCERALARLLERGEPLLDPARGEEVEETIQQTLLDYPSISLESDLNRLILSGLRRGAGLHHAGVLPALKRLTELLFERGLVQVVFATETMSLGIHMPAKSVVIGGLRKRSDLGFRGLTVGELFQMAGRAGRRGIDPEGTCLMALDSAEGVEDAVRLVRGDPEPIDSRFRIGYSSAALLIEMQREPEAIRKTIEKSFGQFQNRRKIEVSRREQEELIRRLADAEGMTSPCCPVSTLIEYRERRAAIEQERQRIGTLRVATARAGRGGGRGRGRRSAGSPTFFWGNYEESRSKLDAMALALSQMPCHRCAERSLRERQLKQSRRLGQMLERHHQTQQQLQNSYWEQFLRVVGILQYFGYVDDGRLGAEGRLIASLRHDNELLVARVAFSGLLQGLVPEELAGLLSCLVEEPRATEQAAAKLFLRDQAHLRRRVKTLEELSQEVDKVQRSYQVELPVSMHTTYLAATHRWVSGEDDWLALVEQSFGGHEGDLIRAFRRLIDLCRQLEESPELPADLTRTLSRATEMLDRGIVLESALI</sequence>
<dbReference type="Gene3D" id="1.10.3380.30">
    <property type="match status" value="1"/>
</dbReference>
<proteinExistence type="predicted"/>
<dbReference type="Pfam" id="PF08148">
    <property type="entry name" value="DSHCT"/>
    <property type="match status" value="1"/>
</dbReference>
<dbReference type="AlphaFoldDB" id="D5MHX3"/>
<dbReference type="EMBL" id="FP565575">
    <property type="protein sequence ID" value="CBE69264.1"/>
    <property type="molecule type" value="Genomic_DNA"/>
</dbReference>
<accession>D5MHX3</accession>
<evidence type="ECO:0000259" key="6">
    <source>
        <dbReference type="PROSITE" id="PS51194"/>
    </source>
</evidence>
<dbReference type="SMART" id="SM01142">
    <property type="entry name" value="DSHCT"/>
    <property type="match status" value="1"/>
</dbReference>
<dbReference type="GO" id="GO:0055087">
    <property type="term" value="C:Ski complex"/>
    <property type="evidence" value="ECO:0007669"/>
    <property type="project" value="TreeGrafter"/>
</dbReference>
<evidence type="ECO:0000259" key="5">
    <source>
        <dbReference type="PROSITE" id="PS51192"/>
    </source>
</evidence>
<dbReference type="Pfam" id="PF00270">
    <property type="entry name" value="DEAD"/>
    <property type="match status" value="1"/>
</dbReference>
<evidence type="ECO:0000256" key="4">
    <source>
        <dbReference type="ARBA" id="ARBA00022840"/>
    </source>
</evidence>
<reference evidence="7 8" key="1">
    <citation type="journal article" date="2010" name="Nature">
        <title>Nitrite-driven anaerobic methane oxidation by oxygenic bacteria.</title>
        <authorList>
            <person name="Ettwig K.F."/>
            <person name="Butler M.K."/>
            <person name="Le Paslier D."/>
            <person name="Pelletier E."/>
            <person name="Mangenot S."/>
            <person name="Kuypers M.M.M."/>
            <person name="Schreiber F."/>
            <person name="Dutilh B.E."/>
            <person name="Zedelius J."/>
            <person name="de Beer D."/>
            <person name="Gloerich J."/>
            <person name="Wessels H.J.C.T."/>
            <person name="van Allen T."/>
            <person name="Luesken F."/>
            <person name="Wu M."/>
            <person name="van de Pas-Schoonen K.T."/>
            <person name="Op den Camp H.J.M."/>
            <person name="Janssen-Megens E.M."/>
            <person name="Francoijs K-J."/>
            <person name="Stunnenberg H."/>
            <person name="Weissenbach J."/>
            <person name="Jetten M.S.M."/>
            <person name="Strous M."/>
        </authorList>
    </citation>
    <scope>NUCLEOTIDE SEQUENCE [LARGE SCALE GENOMIC DNA]</scope>
</reference>
<evidence type="ECO:0000256" key="1">
    <source>
        <dbReference type="ARBA" id="ARBA00022741"/>
    </source>
</evidence>
<protein>
    <submittedName>
        <fullName evidence="7">Putative helicase</fullName>
    </submittedName>
</protein>
<dbReference type="HOGENOM" id="CLU_002902_4_1_0"/>
<organism evidence="7 8">
    <name type="scientific">Methylomirabilis oxygeniifera</name>
    <dbReference type="NCBI Taxonomy" id="671143"/>
    <lineage>
        <taxon>Bacteria</taxon>
        <taxon>Candidatus Methylomirabilota</taxon>
        <taxon>Candidatus Methylomirabilia</taxon>
        <taxon>Candidatus Methylomirabilales</taxon>
        <taxon>Candidatus Methylomirabilaceae</taxon>
        <taxon>Candidatus Methylomirabilis</taxon>
    </lineage>
</organism>
<dbReference type="GO" id="GO:0003676">
    <property type="term" value="F:nucleic acid binding"/>
    <property type="evidence" value="ECO:0007669"/>
    <property type="project" value="InterPro"/>
</dbReference>
<keyword evidence="4" id="KW-0067">ATP-binding</keyword>
<evidence type="ECO:0000313" key="8">
    <source>
        <dbReference type="Proteomes" id="UP000006898"/>
    </source>
</evidence>
<dbReference type="Proteomes" id="UP000006898">
    <property type="component" value="Chromosome"/>
</dbReference>
<evidence type="ECO:0000256" key="2">
    <source>
        <dbReference type="ARBA" id="ARBA00022801"/>
    </source>
</evidence>
<dbReference type="SMART" id="SM00490">
    <property type="entry name" value="HELICc"/>
    <property type="match status" value="1"/>
</dbReference>
<dbReference type="SMART" id="SM00487">
    <property type="entry name" value="DEXDc"/>
    <property type="match status" value="1"/>
</dbReference>
<dbReference type="eggNOG" id="COG4581">
    <property type="taxonomic scope" value="Bacteria"/>
</dbReference>
<keyword evidence="2" id="KW-0378">Hydrolase</keyword>
<dbReference type="GO" id="GO:0004386">
    <property type="term" value="F:helicase activity"/>
    <property type="evidence" value="ECO:0007669"/>
    <property type="project" value="UniProtKB-KW"/>
</dbReference>
<dbReference type="InterPro" id="IPR014001">
    <property type="entry name" value="Helicase_ATP-bd"/>
</dbReference>
<evidence type="ECO:0000256" key="3">
    <source>
        <dbReference type="ARBA" id="ARBA00022806"/>
    </source>
</evidence>
<dbReference type="PATRIC" id="fig|671143.5.peg.1948"/>
<dbReference type="InterPro" id="IPR027417">
    <property type="entry name" value="P-loop_NTPase"/>
</dbReference>
<dbReference type="GO" id="GO:0016787">
    <property type="term" value="F:hydrolase activity"/>
    <property type="evidence" value="ECO:0007669"/>
    <property type="project" value="UniProtKB-KW"/>
</dbReference>
<dbReference type="PROSITE" id="PS51194">
    <property type="entry name" value="HELICASE_CTER"/>
    <property type="match status" value="1"/>
</dbReference>
<dbReference type="InterPro" id="IPR012961">
    <property type="entry name" value="Ski2/MTR4_C"/>
</dbReference>
<name>D5MHX3_METO1</name>
<dbReference type="InterPro" id="IPR050699">
    <property type="entry name" value="RNA-DNA_Helicase"/>
</dbReference>
<feature type="domain" description="Helicase C-terminal" evidence="6">
    <location>
        <begin position="325"/>
        <end position="486"/>
    </location>
</feature>
<dbReference type="GO" id="GO:0005524">
    <property type="term" value="F:ATP binding"/>
    <property type="evidence" value="ECO:0007669"/>
    <property type="project" value="UniProtKB-KW"/>
</dbReference>
<dbReference type="Gene3D" id="3.40.50.300">
    <property type="entry name" value="P-loop containing nucleotide triphosphate hydrolases"/>
    <property type="match status" value="2"/>
</dbReference>
<dbReference type="PANTHER" id="PTHR12131:SF1">
    <property type="entry name" value="ATP-DEPENDENT RNA HELICASE SUPV3L1, MITOCHONDRIAL-RELATED"/>
    <property type="match status" value="1"/>
</dbReference>
<dbReference type="GO" id="GO:0070478">
    <property type="term" value="P:nuclear-transcribed mRNA catabolic process, 3'-5' exonucleolytic nonsense-mediated decay"/>
    <property type="evidence" value="ECO:0007669"/>
    <property type="project" value="TreeGrafter"/>
</dbReference>
<dbReference type="KEGG" id="mox:DAMO_2214"/>
<dbReference type="InterPro" id="IPR001650">
    <property type="entry name" value="Helicase_C-like"/>
</dbReference>
<dbReference type="PANTHER" id="PTHR12131">
    <property type="entry name" value="ATP-DEPENDENT RNA AND DNA HELICASE"/>
    <property type="match status" value="1"/>
</dbReference>
<keyword evidence="3 7" id="KW-0347">Helicase</keyword>
<feature type="domain" description="Helicase ATP-binding" evidence="5">
    <location>
        <begin position="55"/>
        <end position="211"/>
    </location>
</feature>
<dbReference type="PROSITE" id="PS51192">
    <property type="entry name" value="HELICASE_ATP_BIND_1"/>
    <property type="match status" value="1"/>
</dbReference>
<dbReference type="STRING" id="671143.DAMO_2214"/>
<gene>
    <name evidence="7" type="ORF">DAMO_2214</name>
</gene>
<dbReference type="SUPFAM" id="SSF52540">
    <property type="entry name" value="P-loop containing nucleoside triphosphate hydrolases"/>
    <property type="match status" value="2"/>
</dbReference>
<keyword evidence="1" id="KW-0547">Nucleotide-binding</keyword>
<dbReference type="InterPro" id="IPR011545">
    <property type="entry name" value="DEAD/DEAH_box_helicase_dom"/>
</dbReference>